<dbReference type="Proteomes" id="UP001281614">
    <property type="component" value="Unassembled WGS sequence"/>
</dbReference>
<dbReference type="EMBL" id="VYYT01000634">
    <property type="protein sequence ID" value="KAK2730829.1"/>
    <property type="molecule type" value="Genomic_DNA"/>
</dbReference>
<accession>A0AAD9XYR6</accession>
<evidence type="ECO:0000313" key="2">
    <source>
        <dbReference type="Proteomes" id="UP001281614"/>
    </source>
</evidence>
<gene>
    <name evidence="1" type="ORF">CKAH01_19091</name>
</gene>
<dbReference type="PROSITE" id="PS51257">
    <property type="entry name" value="PROKAR_LIPOPROTEIN"/>
    <property type="match status" value="1"/>
</dbReference>
<protein>
    <submittedName>
        <fullName evidence="1">Uncharacterized protein</fullName>
    </submittedName>
</protein>
<organism evidence="1 2">
    <name type="scientific">Colletotrichum kahawae</name>
    <name type="common">Coffee berry disease fungus</name>
    <dbReference type="NCBI Taxonomy" id="34407"/>
    <lineage>
        <taxon>Eukaryota</taxon>
        <taxon>Fungi</taxon>
        <taxon>Dikarya</taxon>
        <taxon>Ascomycota</taxon>
        <taxon>Pezizomycotina</taxon>
        <taxon>Sordariomycetes</taxon>
        <taxon>Hypocreomycetidae</taxon>
        <taxon>Glomerellales</taxon>
        <taxon>Glomerellaceae</taxon>
        <taxon>Colletotrichum</taxon>
        <taxon>Colletotrichum gloeosporioides species complex</taxon>
    </lineage>
</organism>
<reference evidence="1" key="1">
    <citation type="submission" date="2023-02" db="EMBL/GenBank/DDBJ databases">
        <title>Colletotrichum kahawae CIFC_Que2 genome sequencing and assembly.</title>
        <authorList>
            <person name="Baroncelli R."/>
        </authorList>
    </citation>
    <scope>NUCLEOTIDE SEQUENCE</scope>
    <source>
        <strain evidence="1">CIFC_Que2</strain>
    </source>
</reference>
<keyword evidence="2" id="KW-1185">Reference proteome</keyword>
<dbReference type="AlphaFoldDB" id="A0AAD9XYR6"/>
<name>A0AAD9XYR6_COLKA</name>
<evidence type="ECO:0000313" key="1">
    <source>
        <dbReference type="EMBL" id="KAK2730829.1"/>
    </source>
</evidence>
<proteinExistence type="predicted"/>
<sequence length="52" mass="5991">MVNPRAMRWKVGSFVSSFGMLSCPLIKRYERGSREETGSPDLVHSFWLLLAF</sequence>
<comment type="caution">
    <text evidence="1">The sequence shown here is derived from an EMBL/GenBank/DDBJ whole genome shotgun (WGS) entry which is preliminary data.</text>
</comment>